<evidence type="ECO:0000256" key="1">
    <source>
        <dbReference type="SAM" id="MobiDB-lite"/>
    </source>
</evidence>
<name>A0A2I2F6Z3_ASPCN</name>
<proteinExistence type="predicted"/>
<dbReference type="GeneID" id="36526369"/>
<dbReference type="Gene3D" id="2.120.10.80">
    <property type="entry name" value="Kelch-type beta propeller"/>
    <property type="match status" value="1"/>
</dbReference>
<protein>
    <recommendedName>
        <fullName evidence="5">Galactose oxidase</fullName>
    </recommendedName>
</protein>
<gene>
    <name evidence="3" type="ORF">BDW47DRAFT_51621</name>
</gene>
<dbReference type="RefSeq" id="XP_024670378.1">
    <property type="nucleotide sequence ID" value="XM_024819209.1"/>
</dbReference>
<feature type="region of interest" description="Disordered" evidence="1">
    <location>
        <begin position="436"/>
        <end position="472"/>
    </location>
</feature>
<accession>A0A2I2F6Z3</accession>
<evidence type="ECO:0000256" key="2">
    <source>
        <dbReference type="SAM" id="Phobius"/>
    </source>
</evidence>
<dbReference type="EMBL" id="KZ559152">
    <property type="protein sequence ID" value="PLB36366.1"/>
    <property type="molecule type" value="Genomic_DNA"/>
</dbReference>
<feature type="region of interest" description="Disordered" evidence="1">
    <location>
        <begin position="783"/>
        <end position="891"/>
    </location>
</feature>
<feature type="compositionally biased region" description="Basic and acidic residues" evidence="1">
    <location>
        <begin position="664"/>
        <end position="685"/>
    </location>
</feature>
<dbReference type="SUPFAM" id="SSF50965">
    <property type="entry name" value="Galactose oxidase, central domain"/>
    <property type="match status" value="1"/>
</dbReference>
<keyword evidence="2" id="KW-0812">Transmembrane</keyword>
<dbReference type="InterPro" id="IPR015915">
    <property type="entry name" value="Kelch-typ_b-propeller"/>
</dbReference>
<feature type="transmembrane region" description="Helical" evidence="2">
    <location>
        <begin position="474"/>
        <end position="498"/>
    </location>
</feature>
<keyword evidence="2" id="KW-0472">Membrane</keyword>
<organism evidence="3 4">
    <name type="scientific">Aspergillus candidus</name>
    <dbReference type="NCBI Taxonomy" id="41067"/>
    <lineage>
        <taxon>Eukaryota</taxon>
        <taxon>Fungi</taxon>
        <taxon>Dikarya</taxon>
        <taxon>Ascomycota</taxon>
        <taxon>Pezizomycotina</taxon>
        <taxon>Eurotiomycetes</taxon>
        <taxon>Eurotiomycetidae</taxon>
        <taxon>Eurotiales</taxon>
        <taxon>Aspergillaceae</taxon>
        <taxon>Aspergillus</taxon>
        <taxon>Aspergillus subgen. Circumdati</taxon>
    </lineage>
</organism>
<feature type="compositionally biased region" description="Polar residues" evidence="1">
    <location>
        <begin position="722"/>
        <end position="736"/>
    </location>
</feature>
<feature type="compositionally biased region" description="Low complexity" evidence="1">
    <location>
        <begin position="446"/>
        <end position="471"/>
    </location>
</feature>
<evidence type="ECO:0000313" key="4">
    <source>
        <dbReference type="Proteomes" id="UP000234585"/>
    </source>
</evidence>
<feature type="region of interest" description="Disordered" evidence="1">
    <location>
        <begin position="620"/>
        <end position="753"/>
    </location>
</feature>
<reference evidence="3 4" key="1">
    <citation type="submission" date="2017-12" db="EMBL/GenBank/DDBJ databases">
        <authorList>
            <consortium name="DOE Joint Genome Institute"/>
            <person name="Haridas S."/>
            <person name="Kjaerbolling I."/>
            <person name="Vesth T.C."/>
            <person name="Frisvad J.C."/>
            <person name="Nybo J.L."/>
            <person name="Theobald S."/>
            <person name="Kuo A."/>
            <person name="Bowyer P."/>
            <person name="Matsuda Y."/>
            <person name="Mondo S."/>
            <person name="Lyhne E.K."/>
            <person name="Kogle M.E."/>
            <person name="Clum A."/>
            <person name="Lipzen A."/>
            <person name="Salamov A."/>
            <person name="Ngan C.Y."/>
            <person name="Daum C."/>
            <person name="Chiniquy J."/>
            <person name="Barry K."/>
            <person name="LaButti K."/>
            <person name="Simmons B.A."/>
            <person name="Magnuson J.K."/>
            <person name="Mortensen U.H."/>
            <person name="Larsen T.O."/>
            <person name="Grigoriev I.V."/>
            <person name="Baker S.E."/>
            <person name="Andersen M.R."/>
            <person name="Nordberg H.P."/>
            <person name="Cantor M.N."/>
            <person name="Hua S.X."/>
        </authorList>
    </citation>
    <scope>NUCLEOTIDE SEQUENCE [LARGE SCALE GENOMIC DNA]</scope>
    <source>
        <strain evidence="3 4">CBS 102.13</strain>
    </source>
</reference>
<dbReference type="STRING" id="41067.A0A2I2F6Z3"/>
<sequence>MDDQLPRSQSVRRTVGAYLASTLLLLASPALAAIPYTPSHLLYSPQQDASFAYLLRSAGTGETTTTQFLSLNVSEDVDASHPQYTTLLPETPFRSRNRSSAIVPVIDQHGIVKVYTGDCHTDLHQSTLWQFTADANSSIGNGTWEEYALEDETNTNLQGPNFLSTGFAYAFSNSSNSSVYSFAGMCPQLLGPGPTWVTAANYSRSMTVLSQTTSDRNTTYKASTTGDRAPPIAEAGFSVTPLQVSYSSMASGKLLQQQDFLLIGGHTQQAFLNMSQLAMFSLPQSSWSFVTVDSVRDKAKTELAVRETPAVEPRSGHTAVLSSDGSKVILFGGWVGNTSVPAEPQLAILDIGAEYTGSRDWAWRLPSPKGTSLGLAPGTGVYGHGAAMLPGGVMVIAGGYHISKLSKRIDSEPQRSSQVFLYNVTSDSWISSYTNPDTLHHDRSNPKPTNTIPAATAAPTASEPSSHSSSSRKVGLGAGLGIGIPVAAGLVIFLWLSYRKRHVRQSRDQELRQLALGAQRPHFWGRDETDIASSIRKPPTQGGDARNAYPWTRNDGFGGASNWRDHGDIAAERTGLLMDVPGPSRFPRLNPNMRMYRPPLYDMEHRRGDAVHDIHRIDEREEDETHSLQRMTTCESGYPHTEASFVTPRSTRREFEPASPSGTREQEFISHADGRSLSPDRRNRILPDLSISQPSSGRVSPEKPGSASAHSKAFSQDKRYSSDSYSTANTTLSQRQAEGEHLLREDDAEPTSPVGMFLKPLFIPKPRAAEWLGNVRRVLSATRKWPPTSPETTEPETATAGMASGVDRRSTVLGSPPKRSAADSRLPRRSVSASAELLRRKQGARDWSAGNSVSRDMTNLHPLPSTRDDFALAGPSRRVNKNHTVDEEDDWDVEGAAEGRRVQVTFTVPKEKLRVVNATARDMDDVSEVSSIGRSNSGGRQ</sequence>
<dbReference type="InterPro" id="IPR011043">
    <property type="entry name" value="Gal_Oxase/kelch_b-propeller"/>
</dbReference>
<dbReference type="Proteomes" id="UP000234585">
    <property type="component" value="Unassembled WGS sequence"/>
</dbReference>
<evidence type="ECO:0008006" key="5">
    <source>
        <dbReference type="Google" id="ProtNLM"/>
    </source>
</evidence>
<dbReference type="OrthoDB" id="205993at2759"/>
<keyword evidence="4" id="KW-1185">Reference proteome</keyword>
<dbReference type="AlphaFoldDB" id="A0A2I2F6Z3"/>
<keyword evidence="2" id="KW-1133">Transmembrane helix</keyword>
<evidence type="ECO:0000313" key="3">
    <source>
        <dbReference type="EMBL" id="PLB36366.1"/>
    </source>
</evidence>